<dbReference type="GO" id="GO:0003676">
    <property type="term" value="F:nucleic acid binding"/>
    <property type="evidence" value="ECO:0007669"/>
    <property type="project" value="InterPro"/>
</dbReference>
<organism evidence="1 2">
    <name type="scientific">Halomonas heilongjiangensis</name>
    <dbReference type="NCBI Taxonomy" id="1387883"/>
    <lineage>
        <taxon>Bacteria</taxon>
        <taxon>Pseudomonadati</taxon>
        <taxon>Pseudomonadota</taxon>
        <taxon>Gammaproteobacteria</taxon>
        <taxon>Oceanospirillales</taxon>
        <taxon>Halomonadaceae</taxon>
        <taxon>Halomonas</taxon>
    </lineage>
</organism>
<accession>A0A2N7TU96</accession>
<dbReference type="RefSeq" id="WP_102626136.1">
    <property type="nucleotide sequence ID" value="NZ_PDOH01000028.1"/>
</dbReference>
<comment type="caution">
    <text evidence="1">The sequence shown here is derived from an EMBL/GenBank/DDBJ whole genome shotgun (WGS) entry which is preliminary data.</text>
</comment>
<name>A0A2N7TU96_9GAMM</name>
<keyword evidence="2" id="KW-1185">Reference proteome</keyword>
<protein>
    <recommendedName>
        <fullName evidence="3">DUF4365 domain-containing protein</fullName>
    </recommendedName>
</protein>
<dbReference type="OrthoDB" id="6997828at2"/>
<dbReference type="AlphaFoldDB" id="A0A2N7TU96"/>
<dbReference type="EMBL" id="PNRE01000009">
    <property type="protein sequence ID" value="PMR71718.1"/>
    <property type="molecule type" value="Genomic_DNA"/>
</dbReference>
<evidence type="ECO:0008006" key="3">
    <source>
        <dbReference type="Google" id="ProtNLM"/>
    </source>
</evidence>
<dbReference type="InterPro" id="IPR011856">
    <property type="entry name" value="tRNA_endonuc-like_dom_sf"/>
</dbReference>
<gene>
    <name evidence="1" type="ORF">C1H66_01385</name>
</gene>
<reference evidence="1 2" key="1">
    <citation type="submission" date="2018-01" db="EMBL/GenBank/DDBJ databases">
        <title>Halomonas endophytica sp. nov., isolated from storage liquid in the stems of Populus euphratica.</title>
        <authorList>
            <person name="Chen C."/>
        </authorList>
    </citation>
    <scope>NUCLEOTIDE SEQUENCE [LARGE SCALE GENOMIC DNA]</scope>
    <source>
        <strain evidence="1 2">DSM 26881</strain>
    </source>
</reference>
<proteinExistence type="predicted"/>
<dbReference type="Gene3D" id="3.40.1350.10">
    <property type="match status" value="1"/>
</dbReference>
<evidence type="ECO:0000313" key="2">
    <source>
        <dbReference type="Proteomes" id="UP000235346"/>
    </source>
</evidence>
<sequence>MQRYQWSRLNKQQVGAYTEYFVKMELTMFGFQVYSTEVDDRGIDFVARLDNGPFIEVQVKSLRSMGYVFMQKRKFSLNEHLHLALGLLCEGKSPQLFLIPSTVWMSPNSMFVERNYEGLKSKPEWGLNISYKNMPSLESYRFESSVERLTLQCT</sequence>
<dbReference type="Proteomes" id="UP000235346">
    <property type="component" value="Unassembled WGS sequence"/>
</dbReference>
<evidence type="ECO:0000313" key="1">
    <source>
        <dbReference type="EMBL" id="PMR71718.1"/>
    </source>
</evidence>